<reference evidence="3" key="1">
    <citation type="submission" date="2023-03" db="EMBL/GenBank/DDBJ databases">
        <title>Actinoallomurus iriomotensis NBRC 103681.</title>
        <authorList>
            <person name="Ichikawa N."/>
            <person name="Sato H."/>
            <person name="Tonouchi N."/>
        </authorList>
    </citation>
    <scope>NUCLEOTIDE SEQUENCE</scope>
    <source>
        <strain evidence="3">NBRC 103681</strain>
    </source>
</reference>
<organism evidence="3 4">
    <name type="scientific">Actinoallomurus iriomotensis</name>
    <dbReference type="NCBI Taxonomy" id="478107"/>
    <lineage>
        <taxon>Bacteria</taxon>
        <taxon>Bacillati</taxon>
        <taxon>Actinomycetota</taxon>
        <taxon>Actinomycetes</taxon>
        <taxon>Streptosporangiales</taxon>
        <taxon>Thermomonosporaceae</taxon>
        <taxon>Actinoallomurus</taxon>
    </lineage>
</organism>
<accession>A0A9W6RQ49</accession>
<dbReference type="SUPFAM" id="SSF55874">
    <property type="entry name" value="ATPase domain of HSP90 chaperone/DNA topoisomerase II/histidine kinase"/>
    <property type="match status" value="1"/>
</dbReference>
<dbReference type="InterPro" id="IPR050267">
    <property type="entry name" value="Anti-sigma-factor_SerPK"/>
</dbReference>
<sequence>MAILHRNKETTNLARIWTRHFLSTHHREDLVEIGEICISELVGNAIRHTASPLVAVTMHPNDGSPLFEVWDDSPKLPEFPKVVSFDDLEAESGRGLCLVKHLSRDCGTGPAAEDGKIVWFRL</sequence>
<dbReference type="EMBL" id="BSTJ01000014">
    <property type="protein sequence ID" value="GLY80411.1"/>
    <property type="molecule type" value="Genomic_DNA"/>
</dbReference>
<dbReference type="CDD" id="cd16936">
    <property type="entry name" value="HATPase_RsbW-like"/>
    <property type="match status" value="1"/>
</dbReference>
<keyword evidence="1" id="KW-0808">Transferase</keyword>
<keyword evidence="1" id="KW-0418">Kinase</keyword>
<feature type="domain" description="Histidine kinase/HSP90-like ATPase" evidence="2">
    <location>
        <begin position="11"/>
        <end position="121"/>
    </location>
</feature>
<comment type="caution">
    <text evidence="3">The sequence shown here is derived from an EMBL/GenBank/DDBJ whole genome shotgun (WGS) entry which is preliminary data.</text>
</comment>
<dbReference type="Pfam" id="PF13581">
    <property type="entry name" value="HATPase_c_2"/>
    <property type="match status" value="1"/>
</dbReference>
<dbReference type="Gene3D" id="3.30.565.10">
    <property type="entry name" value="Histidine kinase-like ATPase, C-terminal domain"/>
    <property type="match status" value="1"/>
</dbReference>
<dbReference type="AlphaFoldDB" id="A0A9W6RQ49"/>
<dbReference type="PANTHER" id="PTHR35526">
    <property type="entry name" value="ANTI-SIGMA-F FACTOR RSBW-RELATED"/>
    <property type="match status" value="1"/>
</dbReference>
<proteinExistence type="predicted"/>
<gene>
    <name evidence="3" type="ORF">Airi01_086780</name>
</gene>
<evidence type="ECO:0000256" key="1">
    <source>
        <dbReference type="ARBA" id="ARBA00022527"/>
    </source>
</evidence>
<dbReference type="Proteomes" id="UP001165135">
    <property type="component" value="Unassembled WGS sequence"/>
</dbReference>
<evidence type="ECO:0000259" key="2">
    <source>
        <dbReference type="Pfam" id="PF13581"/>
    </source>
</evidence>
<keyword evidence="1" id="KW-0723">Serine/threonine-protein kinase</keyword>
<dbReference type="GO" id="GO:0004674">
    <property type="term" value="F:protein serine/threonine kinase activity"/>
    <property type="evidence" value="ECO:0007669"/>
    <property type="project" value="UniProtKB-KW"/>
</dbReference>
<dbReference type="InterPro" id="IPR003594">
    <property type="entry name" value="HATPase_dom"/>
</dbReference>
<dbReference type="InterPro" id="IPR036890">
    <property type="entry name" value="HATPase_C_sf"/>
</dbReference>
<evidence type="ECO:0000313" key="4">
    <source>
        <dbReference type="Proteomes" id="UP001165135"/>
    </source>
</evidence>
<name>A0A9W6RQ49_9ACTN</name>
<dbReference type="PANTHER" id="PTHR35526:SF3">
    <property type="entry name" value="ANTI-SIGMA-F FACTOR RSBW"/>
    <property type="match status" value="1"/>
</dbReference>
<protein>
    <recommendedName>
        <fullName evidence="2">Histidine kinase/HSP90-like ATPase domain-containing protein</fullName>
    </recommendedName>
</protein>
<evidence type="ECO:0000313" key="3">
    <source>
        <dbReference type="EMBL" id="GLY80411.1"/>
    </source>
</evidence>
<dbReference type="RefSeq" id="WP_285633287.1">
    <property type="nucleotide sequence ID" value="NZ_BSTJ01000014.1"/>
</dbReference>